<feature type="domain" description="Methyltransferase" evidence="1">
    <location>
        <begin position="65"/>
        <end position="163"/>
    </location>
</feature>
<dbReference type="EMBL" id="MU866322">
    <property type="protein sequence ID" value="KAK4173739.1"/>
    <property type="molecule type" value="Genomic_DNA"/>
</dbReference>
<dbReference type="InterPro" id="IPR029063">
    <property type="entry name" value="SAM-dependent_MTases_sf"/>
</dbReference>
<dbReference type="AlphaFoldDB" id="A0AAN7A594"/>
<keyword evidence="3" id="KW-1185">Reference proteome</keyword>
<dbReference type="GO" id="GO:0032259">
    <property type="term" value="P:methylation"/>
    <property type="evidence" value="ECO:0007669"/>
    <property type="project" value="UniProtKB-KW"/>
</dbReference>
<proteinExistence type="predicted"/>
<evidence type="ECO:0000259" key="1">
    <source>
        <dbReference type="Pfam" id="PF13649"/>
    </source>
</evidence>
<dbReference type="SUPFAM" id="SSF53335">
    <property type="entry name" value="S-adenosyl-L-methionine-dependent methyltransferases"/>
    <property type="match status" value="1"/>
</dbReference>
<comment type="caution">
    <text evidence="2">The sequence shown here is derived from an EMBL/GenBank/DDBJ whole genome shotgun (WGS) entry which is preliminary data.</text>
</comment>
<sequence length="248" mass="27646">MKMADLSSAEIKARLERSYDAIATTYNAWAVNHPNSLRLSYLGRLLSLFQENATYESPTKNKSALELGCGNGYPILQRLFSSGLFSSIVANDLSSVQLNSARSELESDSSTIQADWRHGDMASLSFNPCSFDIIIGLYTLIHLPRLEQLLMLEKIGLWLKTGGLALLNFSKEDTEADIIEKWLGREEGWIFWSGYGADNIPSLIQKVEGLEMVVGELRPEDESSANVEFFWVIIRRVGTKATLPTMTG</sequence>
<gene>
    <name evidence="2" type="ORF">QBC36DRAFT_52515</name>
</gene>
<dbReference type="Pfam" id="PF13649">
    <property type="entry name" value="Methyltransf_25"/>
    <property type="match status" value="1"/>
</dbReference>
<dbReference type="Proteomes" id="UP001302321">
    <property type="component" value="Unassembled WGS sequence"/>
</dbReference>
<dbReference type="InterPro" id="IPR041698">
    <property type="entry name" value="Methyltransf_25"/>
</dbReference>
<protein>
    <submittedName>
        <fullName evidence="2">S-adenosyl-L-methionine-dependent methyltransferase</fullName>
    </submittedName>
</protein>
<evidence type="ECO:0000313" key="2">
    <source>
        <dbReference type="EMBL" id="KAK4173739.1"/>
    </source>
</evidence>
<dbReference type="GO" id="GO:0008168">
    <property type="term" value="F:methyltransferase activity"/>
    <property type="evidence" value="ECO:0007669"/>
    <property type="project" value="UniProtKB-KW"/>
</dbReference>
<evidence type="ECO:0000313" key="3">
    <source>
        <dbReference type="Proteomes" id="UP001302321"/>
    </source>
</evidence>
<keyword evidence="2" id="KW-0808">Transferase</keyword>
<name>A0AAN7A594_9PEZI</name>
<reference evidence="2" key="1">
    <citation type="journal article" date="2023" name="Mol. Phylogenet. Evol.">
        <title>Genome-scale phylogeny and comparative genomics of the fungal order Sordariales.</title>
        <authorList>
            <person name="Hensen N."/>
            <person name="Bonometti L."/>
            <person name="Westerberg I."/>
            <person name="Brannstrom I.O."/>
            <person name="Guillou S."/>
            <person name="Cros-Aarteil S."/>
            <person name="Calhoun S."/>
            <person name="Haridas S."/>
            <person name="Kuo A."/>
            <person name="Mondo S."/>
            <person name="Pangilinan J."/>
            <person name="Riley R."/>
            <person name="LaButti K."/>
            <person name="Andreopoulos B."/>
            <person name="Lipzen A."/>
            <person name="Chen C."/>
            <person name="Yan M."/>
            <person name="Daum C."/>
            <person name="Ng V."/>
            <person name="Clum A."/>
            <person name="Steindorff A."/>
            <person name="Ohm R.A."/>
            <person name="Martin F."/>
            <person name="Silar P."/>
            <person name="Natvig D.O."/>
            <person name="Lalanne C."/>
            <person name="Gautier V."/>
            <person name="Ament-Velasquez S.L."/>
            <person name="Kruys A."/>
            <person name="Hutchinson M.I."/>
            <person name="Powell A.J."/>
            <person name="Barry K."/>
            <person name="Miller A.N."/>
            <person name="Grigoriev I.V."/>
            <person name="Debuchy R."/>
            <person name="Gladieux P."/>
            <person name="Hiltunen Thoren M."/>
            <person name="Johannesson H."/>
        </authorList>
    </citation>
    <scope>NUCLEOTIDE SEQUENCE</scope>
    <source>
        <strain evidence="2">CBS 892.96</strain>
    </source>
</reference>
<dbReference type="CDD" id="cd02440">
    <property type="entry name" value="AdoMet_MTases"/>
    <property type="match status" value="1"/>
</dbReference>
<dbReference type="Gene3D" id="3.40.50.150">
    <property type="entry name" value="Vaccinia Virus protein VP39"/>
    <property type="match status" value="1"/>
</dbReference>
<accession>A0AAN7A594</accession>
<reference evidence="2" key="2">
    <citation type="submission" date="2023-05" db="EMBL/GenBank/DDBJ databases">
        <authorList>
            <consortium name="Lawrence Berkeley National Laboratory"/>
            <person name="Steindorff A."/>
            <person name="Hensen N."/>
            <person name="Bonometti L."/>
            <person name="Westerberg I."/>
            <person name="Brannstrom I.O."/>
            <person name="Guillou S."/>
            <person name="Cros-Aarteil S."/>
            <person name="Calhoun S."/>
            <person name="Haridas S."/>
            <person name="Kuo A."/>
            <person name="Mondo S."/>
            <person name="Pangilinan J."/>
            <person name="Riley R."/>
            <person name="Labutti K."/>
            <person name="Andreopoulos B."/>
            <person name="Lipzen A."/>
            <person name="Chen C."/>
            <person name="Yanf M."/>
            <person name="Daum C."/>
            <person name="Ng V."/>
            <person name="Clum A."/>
            <person name="Ohm R."/>
            <person name="Martin F."/>
            <person name="Silar P."/>
            <person name="Natvig D."/>
            <person name="Lalanne C."/>
            <person name="Gautier V."/>
            <person name="Ament-Velasquez S.L."/>
            <person name="Kruys A."/>
            <person name="Hutchinson M.I."/>
            <person name="Powell A.J."/>
            <person name="Barry K."/>
            <person name="Miller A.N."/>
            <person name="Grigoriev I.V."/>
            <person name="Debuchy R."/>
            <person name="Gladieux P."/>
            <person name="Thoren M.H."/>
            <person name="Johannesson H."/>
        </authorList>
    </citation>
    <scope>NUCLEOTIDE SEQUENCE</scope>
    <source>
        <strain evidence="2">CBS 892.96</strain>
    </source>
</reference>
<organism evidence="2 3">
    <name type="scientific">Triangularia setosa</name>
    <dbReference type="NCBI Taxonomy" id="2587417"/>
    <lineage>
        <taxon>Eukaryota</taxon>
        <taxon>Fungi</taxon>
        <taxon>Dikarya</taxon>
        <taxon>Ascomycota</taxon>
        <taxon>Pezizomycotina</taxon>
        <taxon>Sordariomycetes</taxon>
        <taxon>Sordariomycetidae</taxon>
        <taxon>Sordariales</taxon>
        <taxon>Podosporaceae</taxon>
        <taxon>Triangularia</taxon>
    </lineage>
</organism>
<keyword evidence="2" id="KW-0489">Methyltransferase</keyword>